<dbReference type="Gene3D" id="3.40.190.10">
    <property type="entry name" value="Periplasmic binding protein-like II"/>
    <property type="match status" value="2"/>
</dbReference>
<dbReference type="InterPro" id="IPR036390">
    <property type="entry name" value="WH_DNA-bd_sf"/>
</dbReference>
<sequence length="300" mass="34258">MKSTIEELVAFITIVDTGSFVAAAEHLKQTPSGMSRSLTRLEAKLGVTLLERTTRKLKLTQEGQQFLIKARKILNELNAAEEDLQKSDQGTAGLIRIDSATPFVLHVIAPLMHEFRKCYPDIEIEINSNDQVIDLLQHKTDVAFRFGELNDSSLHAKLVCKSRLYIVASPEYLAIKGTPTQPEQLEHHDLIGFTRPDYINNWPIKVGDEYFFAQAHIKASSGETVRQLTVRGHGIARLSEFEIWKDIQEGRLTALFEDQIEHQYQSIHAVYYQQEHLPKRIRLFIEFLADQLKDGFKTCL</sequence>
<dbReference type="CDD" id="cd08478">
    <property type="entry name" value="PBP2_CrgA"/>
    <property type="match status" value="1"/>
</dbReference>
<dbReference type="EMBL" id="CP077365">
    <property type="protein sequence ID" value="QXB45019.1"/>
    <property type="molecule type" value="Genomic_DNA"/>
</dbReference>
<dbReference type="PANTHER" id="PTHR30537:SF20">
    <property type="entry name" value="TRANSCRIPTIONAL REGULATORY PROTEIN"/>
    <property type="match status" value="1"/>
</dbReference>
<evidence type="ECO:0000256" key="3">
    <source>
        <dbReference type="ARBA" id="ARBA00023125"/>
    </source>
</evidence>
<accession>A0ABX8KZ85</accession>
<dbReference type="InterPro" id="IPR036388">
    <property type="entry name" value="WH-like_DNA-bd_sf"/>
</dbReference>
<dbReference type="InterPro" id="IPR048071">
    <property type="entry name" value="CrgA-like_PBP2"/>
</dbReference>
<keyword evidence="4" id="KW-0804">Transcription</keyword>
<dbReference type="RefSeq" id="WP_174722745.1">
    <property type="nucleotide sequence ID" value="NZ_CP077365.1"/>
</dbReference>
<evidence type="ECO:0000256" key="2">
    <source>
        <dbReference type="ARBA" id="ARBA00023015"/>
    </source>
</evidence>
<protein>
    <submittedName>
        <fullName evidence="6">LysR family transcriptional regulator</fullName>
    </submittedName>
</protein>
<keyword evidence="7" id="KW-1185">Reference proteome</keyword>
<dbReference type="Pfam" id="PF03466">
    <property type="entry name" value="LysR_substrate"/>
    <property type="match status" value="1"/>
</dbReference>
<dbReference type="Proteomes" id="UP000683517">
    <property type="component" value="Chromosome"/>
</dbReference>
<comment type="similarity">
    <text evidence="1">Belongs to the LysR transcriptional regulatory family.</text>
</comment>
<evidence type="ECO:0000313" key="6">
    <source>
        <dbReference type="EMBL" id="QXB45019.1"/>
    </source>
</evidence>
<proteinExistence type="inferred from homology"/>
<dbReference type="InterPro" id="IPR000847">
    <property type="entry name" value="LysR_HTH_N"/>
</dbReference>
<gene>
    <name evidence="6" type="ORF">I6L30_11175</name>
</gene>
<evidence type="ECO:0000259" key="5">
    <source>
        <dbReference type="PROSITE" id="PS50931"/>
    </source>
</evidence>
<evidence type="ECO:0000313" key="7">
    <source>
        <dbReference type="Proteomes" id="UP000683517"/>
    </source>
</evidence>
<evidence type="ECO:0000256" key="1">
    <source>
        <dbReference type="ARBA" id="ARBA00009437"/>
    </source>
</evidence>
<dbReference type="PANTHER" id="PTHR30537">
    <property type="entry name" value="HTH-TYPE TRANSCRIPTIONAL REGULATOR"/>
    <property type="match status" value="1"/>
</dbReference>
<dbReference type="Pfam" id="PF00126">
    <property type="entry name" value="HTH_1"/>
    <property type="match status" value="1"/>
</dbReference>
<evidence type="ECO:0000256" key="4">
    <source>
        <dbReference type="ARBA" id="ARBA00023163"/>
    </source>
</evidence>
<dbReference type="SUPFAM" id="SSF46785">
    <property type="entry name" value="Winged helix' DNA-binding domain"/>
    <property type="match status" value="1"/>
</dbReference>
<organism evidence="6 7">
    <name type="scientific">Acinetobacter seifertii</name>
    <dbReference type="NCBI Taxonomy" id="1530123"/>
    <lineage>
        <taxon>Bacteria</taxon>
        <taxon>Pseudomonadati</taxon>
        <taxon>Pseudomonadota</taxon>
        <taxon>Gammaproteobacteria</taxon>
        <taxon>Moraxellales</taxon>
        <taxon>Moraxellaceae</taxon>
        <taxon>Acinetobacter</taxon>
        <taxon>Acinetobacter calcoaceticus/baumannii complex</taxon>
    </lineage>
</organism>
<name>A0ABX8KZ85_9GAMM</name>
<keyword evidence="3" id="KW-0238">DNA-binding</keyword>
<feature type="domain" description="HTH lysR-type" evidence="5">
    <location>
        <begin position="1"/>
        <end position="60"/>
    </location>
</feature>
<dbReference type="SUPFAM" id="SSF53850">
    <property type="entry name" value="Periplasmic binding protein-like II"/>
    <property type="match status" value="1"/>
</dbReference>
<reference evidence="6 7" key="1">
    <citation type="submission" date="2021-06" db="EMBL/GenBank/DDBJ databases">
        <title>FDA dAtabase for Regulatory Grade micrObial Sequences (FDA-ARGOS): Supporting development and validation of Infectious Disease Dx tests.</title>
        <authorList>
            <person name="Sproer C."/>
            <person name="Gronow S."/>
            <person name="Severitt S."/>
            <person name="Schroder I."/>
            <person name="Tallon L."/>
            <person name="Sadzewicz L."/>
            <person name="Zhao X."/>
            <person name="Boylan J."/>
            <person name="Ott S."/>
            <person name="Bowen H."/>
            <person name="Vavikolanu K."/>
            <person name="Mehta A."/>
            <person name="Aluvathingal J."/>
            <person name="Nadendla S."/>
            <person name="Lowell S."/>
            <person name="Myers T."/>
            <person name="Yan Y."/>
        </authorList>
    </citation>
    <scope>NUCLEOTIDE SEQUENCE [LARGE SCALE GENOMIC DNA]</scope>
    <source>
        <strain evidence="6 7">FDAARGOS 1400</strain>
    </source>
</reference>
<dbReference type="InterPro" id="IPR005119">
    <property type="entry name" value="LysR_subst-bd"/>
</dbReference>
<dbReference type="Gene3D" id="1.10.10.10">
    <property type="entry name" value="Winged helix-like DNA-binding domain superfamily/Winged helix DNA-binding domain"/>
    <property type="match status" value="1"/>
</dbReference>
<dbReference type="InterPro" id="IPR058163">
    <property type="entry name" value="LysR-type_TF_proteobact-type"/>
</dbReference>
<dbReference type="PROSITE" id="PS50931">
    <property type="entry name" value="HTH_LYSR"/>
    <property type="match status" value="1"/>
</dbReference>
<keyword evidence="2" id="KW-0805">Transcription regulation</keyword>